<evidence type="ECO:0000256" key="4">
    <source>
        <dbReference type="PROSITE-ProRule" id="PRU00601"/>
    </source>
</evidence>
<sequence length="695" mass="77554">MVSLQQHGGVSRQQAVSQPSSQRVVPKPVPEAQSKDPRGYQLEQLRRRYLCQETTLKDGATSLAFRLKPSDPDFPFDLDLLECELRVPEHYPEEPPTLRVRNKDIPRGFAINVEKGWEKLVREKPGATLLALTHALDRNLEVFLSEQKAETIKLVAFKDTRHHDAVEHSVSQAAAMKQASPSALSSVQPPSKPQRYLEPSYSQEQIAEAKARRAQETRQIETRMGRLSLYRRSADGIVYTLPVEPRRRFELPAGLQGVKTMHFIVPLLYPLQPLRIQLNEVESLDAEPLEELFVQKAIEQKQMTLMSHVNYFAQNMHVLAKQAQAQPKQPEEPREPGPKSKPAAPSVPQKAVVSDGLDDERSHIKVIPRPPEWARRAGDPEDEEDSSDYSYDSSSDDGSDTDGAPLTADPGDSVLPSGSTRERGIALSFPGIELHAIELLRVSILSISVKCERCKTVNEITGLKDETEKMASCRKCAAGFAARFRSELVHQNSARAGFLDLAGATVADMLPSTFVPVCAKCSTPSPGLVSVRGESTTNVCRDCHGKFNFKIPDVRFLPYAPGTLTAPASGNPGKQDKLGLRTGEPLPSRGACGHYRKSFRWFRFSCCNRVYPCDRCHDEAEEHLNEWASRMVCGWCSREQRYAVDSCGFCGRSVIGRRGKGFWEGGKGTRDRRLMNRKDKRKHKRVGPGEAARKD</sequence>
<protein>
    <submittedName>
        <fullName evidence="7">CHY zinc finger domain-containing protein</fullName>
    </submittedName>
</protein>
<name>A0A3N2PNZ2_SODAK</name>
<evidence type="ECO:0000313" key="8">
    <source>
        <dbReference type="Proteomes" id="UP000272025"/>
    </source>
</evidence>
<accession>A0A3N2PNZ2</accession>
<feature type="compositionally biased region" description="Polar residues" evidence="5">
    <location>
        <begin position="1"/>
        <end position="23"/>
    </location>
</feature>
<dbReference type="SUPFAM" id="SSF161219">
    <property type="entry name" value="CHY zinc finger-like"/>
    <property type="match status" value="1"/>
</dbReference>
<dbReference type="Proteomes" id="UP000272025">
    <property type="component" value="Unassembled WGS sequence"/>
</dbReference>
<dbReference type="PROSITE" id="PS51266">
    <property type="entry name" value="ZF_CHY"/>
    <property type="match status" value="1"/>
</dbReference>
<feature type="region of interest" description="Disordered" evidence="5">
    <location>
        <begin position="666"/>
        <end position="695"/>
    </location>
</feature>
<dbReference type="GO" id="GO:0008270">
    <property type="term" value="F:zinc ion binding"/>
    <property type="evidence" value="ECO:0007669"/>
    <property type="project" value="UniProtKB-KW"/>
</dbReference>
<feature type="region of interest" description="Disordered" evidence="5">
    <location>
        <begin position="177"/>
        <end position="196"/>
    </location>
</feature>
<keyword evidence="2 4" id="KW-0863">Zinc-finger</keyword>
<dbReference type="EMBL" id="ML119059">
    <property type="protein sequence ID" value="ROT36235.1"/>
    <property type="molecule type" value="Genomic_DNA"/>
</dbReference>
<evidence type="ECO:0000259" key="6">
    <source>
        <dbReference type="PROSITE" id="PS51266"/>
    </source>
</evidence>
<dbReference type="OrthoDB" id="10253329at2759"/>
<gene>
    <name evidence="7" type="ORF">SODALDRAFT_335310</name>
</gene>
<evidence type="ECO:0000256" key="1">
    <source>
        <dbReference type="ARBA" id="ARBA00022723"/>
    </source>
</evidence>
<feature type="compositionally biased region" description="Basic and acidic residues" evidence="5">
    <location>
        <begin position="667"/>
        <end position="677"/>
    </location>
</feature>
<dbReference type="Pfam" id="PF05495">
    <property type="entry name" value="zf-CHY"/>
    <property type="match status" value="1"/>
</dbReference>
<dbReference type="RefSeq" id="XP_028464041.1">
    <property type="nucleotide sequence ID" value="XM_028612422.1"/>
</dbReference>
<feature type="domain" description="CHY-type" evidence="6">
    <location>
        <begin position="585"/>
        <end position="652"/>
    </location>
</feature>
<dbReference type="InterPro" id="IPR008913">
    <property type="entry name" value="Znf_CHY"/>
</dbReference>
<feature type="region of interest" description="Disordered" evidence="5">
    <location>
        <begin position="321"/>
        <end position="420"/>
    </location>
</feature>
<feature type="compositionally biased region" description="Polar residues" evidence="5">
    <location>
        <begin position="179"/>
        <end position="189"/>
    </location>
</feature>
<feature type="compositionally biased region" description="Basic and acidic residues" evidence="5">
    <location>
        <begin position="329"/>
        <end position="338"/>
    </location>
</feature>
<reference evidence="7 8" key="1">
    <citation type="journal article" date="2018" name="Mol. Ecol.">
        <title>The obligate alkalophilic soda-lake fungus Sodiomyces alkalinus has shifted to a protein diet.</title>
        <authorList>
            <person name="Grum-Grzhimaylo A.A."/>
            <person name="Falkoski D.L."/>
            <person name="van den Heuvel J."/>
            <person name="Valero-Jimenez C.A."/>
            <person name="Min B."/>
            <person name="Choi I.G."/>
            <person name="Lipzen A."/>
            <person name="Daum C.G."/>
            <person name="Aanen D.K."/>
            <person name="Tsang A."/>
            <person name="Henrissat B."/>
            <person name="Bilanenko E.N."/>
            <person name="de Vries R.P."/>
            <person name="van Kan J.A.L."/>
            <person name="Grigoriev I.V."/>
            <person name="Debets A.J.M."/>
        </authorList>
    </citation>
    <scope>NUCLEOTIDE SEQUENCE [LARGE SCALE GENOMIC DNA]</scope>
    <source>
        <strain evidence="7 8">F11</strain>
    </source>
</reference>
<dbReference type="InterPro" id="IPR037274">
    <property type="entry name" value="Znf_CHY_sf"/>
</dbReference>
<dbReference type="AlphaFoldDB" id="A0A3N2PNZ2"/>
<evidence type="ECO:0000256" key="3">
    <source>
        <dbReference type="ARBA" id="ARBA00022833"/>
    </source>
</evidence>
<feature type="region of interest" description="Disordered" evidence="5">
    <location>
        <begin position="1"/>
        <end position="40"/>
    </location>
</feature>
<evidence type="ECO:0000313" key="7">
    <source>
        <dbReference type="EMBL" id="ROT36235.1"/>
    </source>
</evidence>
<keyword evidence="1" id="KW-0479">Metal-binding</keyword>
<dbReference type="GeneID" id="39580900"/>
<keyword evidence="8" id="KW-1185">Reference proteome</keyword>
<proteinExistence type="predicted"/>
<dbReference type="STRING" id="1314773.A0A3N2PNZ2"/>
<evidence type="ECO:0000256" key="2">
    <source>
        <dbReference type="ARBA" id="ARBA00022771"/>
    </source>
</evidence>
<evidence type="ECO:0000256" key="5">
    <source>
        <dbReference type="SAM" id="MobiDB-lite"/>
    </source>
</evidence>
<keyword evidence="3" id="KW-0862">Zinc</keyword>
<organism evidence="7 8">
    <name type="scientific">Sodiomyces alkalinus (strain CBS 110278 / VKM F-3762 / F11)</name>
    <name type="common">Alkaliphilic filamentous fungus</name>
    <dbReference type="NCBI Taxonomy" id="1314773"/>
    <lineage>
        <taxon>Eukaryota</taxon>
        <taxon>Fungi</taxon>
        <taxon>Dikarya</taxon>
        <taxon>Ascomycota</taxon>
        <taxon>Pezizomycotina</taxon>
        <taxon>Sordariomycetes</taxon>
        <taxon>Hypocreomycetidae</taxon>
        <taxon>Glomerellales</taxon>
        <taxon>Plectosphaerellaceae</taxon>
        <taxon>Sodiomyces</taxon>
    </lineage>
</organism>